<gene>
    <name evidence="3" type="ORF">S12H4_36290</name>
</gene>
<dbReference type="SUPFAM" id="SSF52540">
    <property type="entry name" value="P-loop containing nucleoside triphosphate hydrolases"/>
    <property type="match status" value="1"/>
</dbReference>
<dbReference type="InterPro" id="IPR027417">
    <property type="entry name" value="P-loop_NTPase"/>
</dbReference>
<dbReference type="Pfam" id="PF02824">
    <property type="entry name" value="TGS"/>
    <property type="match status" value="1"/>
</dbReference>
<dbReference type="Gene3D" id="3.40.50.300">
    <property type="entry name" value="P-loop containing nucleotide triphosphate hydrolases"/>
    <property type="match status" value="1"/>
</dbReference>
<feature type="non-terminal residue" evidence="3">
    <location>
        <position position="1"/>
    </location>
</feature>
<protein>
    <recommendedName>
        <fullName evidence="4">TGS domain-containing protein</fullName>
    </recommendedName>
</protein>
<dbReference type="EMBL" id="BARW01021622">
    <property type="protein sequence ID" value="GAI90132.1"/>
    <property type="molecule type" value="Genomic_DNA"/>
</dbReference>
<evidence type="ECO:0000259" key="1">
    <source>
        <dbReference type="Pfam" id="PF02824"/>
    </source>
</evidence>
<dbReference type="InterPro" id="IPR012675">
    <property type="entry name" value="Beta-grasp_dom_sf"/>
</dbReference>
<evidence type="ECO:0008006" key="4">
    <source>
        <dbReference type="Google" id="ProtNLM"/>
    </source>
</evidence>
<dbReference type="InterPro" id="IPR004095">
    <property type="entry name" value="TGS"/>
</dbReference>
<proteinExistence type="predicted"/>
<feature type="domain" description="Obg-like GTPase YGR210-like G4 motif-containing" evidence="2">
    <location>
        <begin position="5"/>
        <end position="112"/>
    </location>
</feature>
<dbReference type="GO" id="GO:0005737">
    <property type="term" value="C:cytoplasm"/>
    <property type="evidence" value="ECO:0007669"/>
    <property type="project" value="TreeGrafter"/>
</dbReference>
<evidence type="ECO:0000259" key="2">
    <source>
        <dbReference type="Pfam" id="PF08438"/>
    </source>
</evidence>
<evidence type="ECO:0000313" key="3">
    <source>
        <dbReference type="EMBL" id="GAI90132.1"/>
    </source>
</evidence>
<dbReference type="PANTHER" id="PTHR23305:SF1">
    <property type="entry name" value="OBG-TYPE G DOMAIN-CONTAINING PROTEIN"/>
    <property type="match status" value="1"/>
</dbReference>
<accession>X1SAT3</accession>
<reference evidence="3" key="1">
    <citation type="journal article" date="2014" name="Front. Microbiol.">
        <title>High frequency of phylogenetically diverse reductive dehalogenase-homologous genes in deep subseafloor sedimentary metagenomes.</title>
        <authorList>
            <person name="Kawai M."/>
            <person name="Futagami T."/>
            <person name="Toyoda A."/>
            <person name="Takaki Y."/>
            <person name="Nishi S."/>
            <person name="Hori S."/>
            <person name="Arai W."/>
            <person name="Tsubouchi T."/>
            <person name="Morono Y."/>
            <person name="Uchiyama I."/>
            <person name="Ito T."/>
            <person name="Fujiyama A."/>
            <person name="Inagaki F."/>
            <person name="Takami H."/>
        </authorList>
    </citation>
    <scope>NUCLEOTIDE SEQUENCE</scope>
    <source>
        <strain evidence="3">Expedition CK06-06</strain>
    </source>
</reference>
<dbReference type="GO" id="GO:0016887">
    <property type="term" value="F:ATP hydrolysis activity"/>
    <property type="evidence" value="ECO:0007669"/>
    <property type="project" value="TreeGrafter"/>
</dbReference>
<dbReference type="Pfam" id="PF08438">
    <property type="entry name" value="YGR210-like_G4"/>
    <property type="match status" value="1"/>
</dbReference>
<sequence length="181" mass="20212">PMLIAANKIDVEGAEEHFEKLKKDFPKKKFVPCSAEAELALRKAEADGIIEYIPGDSDFKMLKADVPEKQKKALEWVREHILAKWKSTGVQEAINKTFFELLNLIVVYPVEDATKWVSGKGNVLPDAHLLPNGATAYDLAVKIHSSFGERFIAAVDCRTGQKIGKETQLKNNDVVKIQLSH</sequence>
<dbReference type="InterPro" id="IPR012676">
    <property type="entry name" value="TGS-like"/>
</dbReference>
<comment type="caution">
    <text evidence="3">The sequence shown here is derived from an EMBL/GenBank/DDBJ whole genome shotgun (WGS) entry which is preliminary data.</text>
</comment>
<dbReference type="SUPFAM" id="SSF81271">
    <property type="entry name" value="TGS-like"/>
    <property type="match status" value="1"/>
</dbReference>
<organism evidence="3">
    <name type="scientific">marine sediment metagenome</name>
    <dbReference type="NCBI Taxonomy" id="412755"/>
    <lineage>
        <taxon>unclassified sequences</taxon>
        <taxon>metagenomes</taxon>
        <taxon>ecological metagenomes</taxon>
    </lineage>
</organism>
<dbReference type="PANTHER" id="PTHR23305">
    <property type="entry name" value="OBG GTPASE FAMILY"/>
    <property type="match status" value="1"/>
</dbReference>
<feature type="domain" description="TGS" evidence="1">
    <location>
        <begin position="122"/>
        <end position="177"/>
    </location>
</feature>
<name>X1SAT3_9ZZZZ</name>
<dbReference type="Gene3D" id="3.10.20.30">
    <property type="match status" value="1"/>
</dbReference>
<dbReference type="InterPro" id="IPR013646">
    <property type="entry name" value="YGR210-like_G4"/>
</dbReference>
<dbReference type="AlphaFoldDB" id="X1SAT3"/>